<feature type="transmembrane region" description="Helical" evidence="1">
    <location>
        <begin position="73"/>
        <end position="93"/>
    </location>
</feature>
<feature type="transmembrane region" description="Helical" evidence="1">
    <location>
        <begin position="384"/>
        <end position="400"/>
    </location>
</feature>
<reference evidence="2" key="1">
    <citation type="submission" date="2018-05" db="EMBL/GenBank/DDBJ databases">
        <authorList>
            <person name="Lanie J.A."/>
            <person name="Ng W.-L."/>
            <person name="Kazmierczak K.M."/>
            <person name="Andrzejewski T.M."/>
            <person name="Davidsen T.M."/>
            <person name="Wayne K.J."/>
            <person name="Tettelin H."/>
            <person name="Glass J.I."/>
            <person name="Rusch D."/>
            <person name="Podicherti R."/>
            <person name="Tsui H.-C.T."/>
            <person name="Winkler M.E."/>
        </authorList>
    </citation>
    <scope>NUCLEOTIDE SEQUENCE</scope>
</reference>
<feature type="transmembrane region" description="Helical" evidence="1">
    <location>
        <begin position="326"/>
        <end position="344"/>
    </location>
</feature>
<evidence type="ECO:0000256" key="1">
    <source>
        <dbReference type="SAM" id="Phobius"/>
    </source>
</evidence>
<gene>
    <name evidence="2" type="ORF">METZ01_LOCUS112228</name>
</gene>
<evidence type="ECO:0008006" key="3">
    <source>
        <dbReference type="Google" id="ProtNLM"/>
    </source>
</evidence>
<keyword evidence="1" id="KW-0812">Transmembrane</keyword>
<feature type="transmembrane region" description="Helical" evidence="1">
    <location>
        <begin position="162"/>
        <end position="179"/>
    </location>
</feature>
<feature type="transmembrane region" description="Helical" evidence="1">
    <location>
        <begin position="206"/>
        <end position="223"/>
    </location>
</feature>
<dbReference type="AlphaFoldDB" id="A0A381X3S1"/>
<feature type="transmembrane region" description="Helical" evidence="1">
    <location>
        <begin position="350"/>
        <end position="372"/>
    </location>
</feature>
<sequence>MDKTAGLFFKNQLFTRVLPIVSVSVFLGAFYYFTAPMIWLDIRNAREADLLWLDEGLHLRSIERMQSQHTWELLHHAYTAFYSHISYLVSWFLNGFAETIPTGGFITGSRWASYLSIQVLILIVFWRLSRLMESWKWAFLGMCFVGMQRGSYYFAITMHPEPPMLLGIVIAIFSATEYLRRPRFLLLSWMALGTALAIASKLQALLLLPWAGIIFLIGLWIGRIKVLSTIFLWMTGSLTTLVSGVILFTPYQVFHWQRLWQGIQSERKVQTYTEINLFDWVEYTASNELVGYSYSMLLLLSFYSFARRFYKNRNNMREWLSRPIPALFIANLIWVLIGTGYVFVEVEVLIARYLIHVAPSLMLLTFVGVYWLSVTPSTKRQLTGIILLIIIIAAGLQQQTKHASFDFKVRKRIADRLVHIRQAMAELKNIVPQDSHILNPRGLHMDSQWFTNAHHENPIMQIIEQSKIEFLLIHEGYLASLKREGVSLEDSGTESVYRDEIKFMSALTLDGVGEKFQVLREFPKARLTLYHRKYQN</sequence>
<name>A0A381X3S1_9ZZZZ</name>
<feature type="transmembrane region" description="Helical" evidence="1">
    <location>
        <begin position="20"/>
        <end position="40"/>
    </location>
</feature>
<feature type="transmembrane region" description="Helical" evidence="1">
    <location>
        <begin position="184"/>
        <end position="200"/>
    </location>
</feature>
<organism evidence="2">
    <name type="scientific">marine metagenome</name>
    <dbReference type="NCBI Taxonomy" id="408172"/>
    <lineage>
        <taxon>unclassified sequences</taxon>
        <taxon>metagenomes</taxon>
        <taxon>ecological metagenomes</taxon>
    </lineage>
</organism>
<dbReference type="EMBL" id="UINC01013802">
    <property type="protein sequence ID" value="SVA59374.1"/>
    <property type="molecule type" value="Genomic_DNA"/>
</dbReference>
<protein>
    <recommendedName>
        <fullName evidence="3">Glycosyltransferase RgtA/B/C/D-like domain-containing protein</fullName>
    </recommendedName>
</protein>
<feature type="transmembrane region" description="Helical" evidence="1">
    <location>
        <begin position="230"/>
        <end position="251"/>
    </location>
</feature>
<keyword evidence="1" id="KW-1133">Transmembrane helix</keyword>
<proteinExistence type="predicted"/>
<keyword evidence="1" id="KW-0472">Membrane</keyword>
<evidence type="ECO:0000313" key="2">
    <source>
        <dbReference type="EMBL" id="SVA59374.1"/>
    </source>
</evidence>
<feature type="transmembrane region" description="Helical" evidence="1">
    <location>
        <begin position="105"/>
        <end position="125"/>
    </location>
</feature>
<feature type="transmembrane region" description="Helical" evidence="1">
    <location>
        <begin position="289"/>
        <end position="306"/>
    </location>
</feature>
<accession>A0A381X3S1</accession>